<dbReference type="AlphaFoldDB" id="A0AAN6Z025"/>
<reference evidence="1" key="1">
    <citation type="journal article" date="2023" name="Mol. Phylogenet. Evol.">
        <title>Genome-scale phylogeny and comparative genomics of the fungal order Sordariales.</title>
        <authorList>
            <person name="Hensen N."/>
            <person name="Bonometti L."/>
            <person name="Westerberg I."/>
            <person name="Brannstrom I.O."/>
            <person name="Guillou S."/>
            <person name="Cros-Aarteil S."/>
            <person name="Calhoun S."/>
            <person name="Haridas S."/>
            <person name="Kuo A."/>
            <person name="Mondo S."/>
            <person name="Pangilinan J."/>
            <person name="Riley R."/>
            <person name="LaButti K."/>
            <person name="Andreopoulos B."/>
            <person name="Lipzen A."/>
            <person name="Chen C."/>
            <person name="Yan M."/>
            <person name="Daum C."/>
            <person name="Ng V."/>
            <person name="Clum A."/>
            <person name="Steindorff A."/>
            <person name="Ohm R.A."/>
            <person name="Martin F."/>
            <person name="Silar P."/>
            <person name="Natvig D.O."/>
            <person name="Lalanne C."/>
            <person name="Gautier V."/>
            <person name="Ament-Velasquez S.L."/>
            <person name="Kruys A."/>
            <person name="Hutchinson M.I."/>
            <person name="Powell A.J."/>
            <person name="Barry K."/>
            <person name="Miller A.N."/>
            <person name="Grigoriev I.V."/>
            <person name="Debuchy R."/>
            <person name="Gladieux P."/>
            <person name="Hiltunen Thoren M."/>
            <person name="Johannesson H."/>
        </authorList>
    </citation>
    <scope>NUCLEOTIDE SEQUENCE</scope>
    <source>
        <strain evidence="1">CBS 731.68</strain>
    </source>
</reference>
<keyword evidence="2" id="KW-1185">Reference proteome</keyword>
<reference evidence="1" key="2">
    <citation type="submission" date="2023-05" db="EMBL/GenBank/DDBJ databases">
        <authorList>
            <consortium name="Lawrence Berkeley National Laboratory"/>
            <person name="Steindorff A."/>
            <person name="Hensen N."/>
            <person name="Bonometti L."/>
            <person name="Westerberg I."/>
            <person name="Brannstrom I.O."/>
            <person name="Guillou S."/>
            <person name="Cros-Aarteil S."/>
            <person name="Calhoun S."/>
            <person name="Haridas S."/>
            <person name="Kuo A."/>
            <person name="Mondo S."/>
            <person name="Pangilinan J."/>
            <person name="Riley R."/>
            <person name="Labutti K."/>
            <person name="Andreopoulos B."/>
            <person name="Lipzen A."/>
            <person name="Chen C."/>
            <person name="Yanf M."/>
            <person name="Daum C."/>
            <person name="Ng V."/>
            <person name="Clum A."/>
            <person name="Ohm R."/>
            <person name="Martin F."/>
            <person name="Silar P."/>
            <person name="Natvig D."/>
            <person name="Lalanne C."/>
            <person name="Gautier V."/>
            <person name="Ament-Velasquez S.L."/>
            <person name="Kruys A."/>
            <person name="Hutchinson M.I."/>
            <person name="Powell A.J."/>
            <person name="Barry K."/>
            <person name="Miller A.N."/>
            <person name="Grigoriev I.V."/>
            <person name="Debuchy R."/>
            <person name="Gladieux P."/>
            <person name="Thoren M.H."/>
            <person name="Johannesson H."/>
        </authorList>
    </citation>
    <scope>NUCLEOTIDE SEQUENCE</scope>
    <source>
        <strain evidence="1">CBS 731.68</strain>
    </source>
</reference>
<dbReference type="GeneID" id="87824678"/>
<dbReference type="RefSeq" id="XP_062643691.1">
    <property type="nucleotide sequence ID" value="XM_062787908.1"/>
</dbReference>
<evidence type="ECO:0000313" key="1">
    <source>
        <dbReference type="EMBL" id="KAK4119918.1"/>
    </source>
</evidence>
<accession>A0AAN6Z025</accession>
<protein>
    <submittedName>
        <fullName evidence="1">Uncharacterized protein</fullName>
    </submittedName>
</protein>
<gene>
    <name evidence="1" type="ORF">N657DRAFT_551789</name>
</gene>
<dbReference type="Proteomes" id="UP001302602">
    <property type="component" value="Unassembled WGS sequence"/>
</dbReference>
<feature type="non-terminal residue" evidence="1">
    <location>
        <position position="156"/>
    </location>
</feature>
<comment type="caution">
    <text evidence="1">The sequence shown here is derived from an EMBL/GenBank/DDBJ whole genome shotgun (WGS) entry which is preliminary data.</text>
</comment>
<dbReference type="EMBL" id="MU853243">
    <property type="protein sequence ID" value="KAK4119918.1"/>
    <property type="molecule type" value="Genomic_DNA"/>
</dbReference>
<sequence length="156" mass="18250">MAQNLLRDDAKDFFANNILSIYEFWLDLIRRTTLPTNLSYTDPSWIAAFQSLDNIIEGDMHPQSRLAYFQLTHVMASLKKSVQNDRRYGRIESKVGQRDANIALDIYLKAQGVVSNHKVVRQRLHKRLRISKRWAHFAWPSPLLILTHSKMADRIM</sequence>
<name>A0AAN6Z025_9PEZI</name>
<evidence type="ECO:0000313" key="2">
    <source>
        <dbReference type="Proteomes" id="UP001302602"/>
    </source>
</evidence>
<organism evidence="1 2">
    <name type="scientific">Parathielavia appendiculata</name>
    <dbReference type="NCBI Taxonomy" id="2587402"/>
    <lineage>
        <taxon>Eukaryota</taxon>
        <taxon>Fungi</taxon>
        <taxon>Dikarya</taxon>
        <taxon>Ascomycota</taxon>
        <taxon>Pezizomycotina</taxon>
        <taxon>Sordariomycetes</taxon>
        <taxon>Sordariomycetidae</taxon>
        <taxon>Sordariales</taxon>
        <taxon>Chaetomiaceae</taxon>
        <taxon>Parathielavia</taxon>
    </lineage>
</organism>
<proteinExistence type="predicted"/>